<dbReference type="GO" id="GO:0005739">
    <property type="term" value="C:mitochondrion"/>
    <property type="evidence" value="ECO:0007669"/>
    <property type="project" value="GOC"/>
</dbReference>
<dbReference type="Pfam" id="PF00346">
    <property type="entry name" value="Complex1_49kDa"/>
    <property type="match status" value="1"/>
</dbReference>
<evidence type="ECO:0000256" key="7">
    <source>
        <dbReference type="RuleBase" id="RU003685"/>
    </source>
</evidence>
<keyword evidence="4 7" id="KW-0520">NAD</keyword>
<dbReference type="HAMAP" id="MF_01358">
    <property type="entry name" value="NDH1_NuoD"/>
    <property type="match status" value="1"/>
</dbReference>
<evidence type="ECO:0000313" key="9">
    <source>
        <dbReference type="EMBL" id="KAK2583552.1"/>
    </source>
</evidence>
<evidence type="ECO:0000256" key="1">
    <source>
        <dbReference type="ARBA" id="ARBA00005769"/>
    </source>
</evidence>
<evidence type="ECO:0000256" key="6">
    <source>
        <dbReference type="ARBA" id="ARBA00031562"/>
    </source>
</evidence>
<dbReference type="GO" id="GO:0048038">
    <property type="term" value="F:quinone binding"/>
    <property type="evidence" value="ECO:0007669"/>
    <property type="project" value="InterPro"/>
</dbReference>
<dbReference type="FunFam" id="1.10.645.10:FF:000005">
    <property type="entry name" value="NADH-quinone oxidoreductase subunit D"/>
    <property type="match status" value="1"/>
</dbReference>
<dbReference type="EMBL" id="JAIFRP010000030">
    <property type="protein sequence ID" value="KAK2583552.1"/>
    <property type="molecule type" value="Genomic_DNA"/>
</dbReference>
<keyword evidence="3 7" id="KW-1278">Translocase</keyword>
<dbReference type="GO" id="GO:0006120">
    <property type="term" value="P:mitochondrial electron transport, NADH to ubiquinone"/>
    <property type="evidence" value="ECO:0007669"/>
    <property type="project" value="TreeGrafter"/>
</dbReference>
<gene>
    <name evidence="9" type="ORF">KPH14_009506</name>
</gene>
<evidence type="ECO:0000256" key="3">
    <source>
        <dbReference type="ARBA" id="ARBA00022967"/>
    </source>
</evidence>
<dbReference type="InterPro" id="IPR029014">
    <property type="entry name" value="NiFe-Hase_large"/>
</dbReference>
<reference evidence="9" key="1">
    <citation type="submission" date="2021-08" db="EMBL/GenBank/DDBJ databases">
        <authorList>
            <person name="Misof B."/>
            <person name="Oliver O."/>
            <person name="Podsiadlowski L."/>
            <person name="Donath A."/>
            <person name="Peters R."/>
            <person name="Mayer C."/>
            <person name="Rust J."/>
            <person name="Gunkel S."/>
            <person name="Lesny P."/>
            <person name="Martin S."/>
            <person name="Oeyen J.P."/>
            <person name="Petersen M."/>
            <person name="Panagiotis P."/>
            <person name="Wilbrandt J."/>
            <person name="Tanja T."/>
        </authorList>
    </citation>
    <scope>NUCLEOTIDE SEQUENCE</scope>
    <source>
        <strain evidence="9">GBR_01_08_01A</strain>
        <tissue evidence="9">Thorax + abdomen</tissue>
    </source>
</reference>
<dbReference type="SUPFAM" id="SSF56762">
    <property type="entry name" value="HydB/Nqo4-like"/>
    <property type="match status" value="1"/>
</dbReference>
<evidence type="ECO:0000256" key="5">
    <source>
        <dbReference type="ARBA" id="ARBA00030505"/>
    </source>
</evidence>
<dbReference type="AlphaFoldDB" id="A0AAD9RPJ4"/>
<keyword evidence="10" id="KW-1185">Reference proteome</keyword>
<dbReference type="InterPro" id="IPR001135">
    <property type="entry name" value="NADH_Q_OxRdtase_suD"/>
</dbReference>
<evidence type="ECO:0000256" key="2">
    <source>
        <dbReference type="ARBA" id="ARBA00022448"/>
    </source>
</evidence>
<sequence>MATGMLKTVLQKSLGSYNEIRFLTRNGALAFTGTQHRHGHKWYPEAEHLKEAMRSYASPLEPVKWDYPYTMQELTTEPPQKIKNMQINFGPQHPAAHGVLRLILELDGEVVLRADPHIGLLHRATEKLIEYKTYMQALPYFDRLDYVSMMCNEQCFSLAIEKLLNIDVPLRAKYIRVLFSELTRILNHIMGVGTHALDVGAMTPFFWLFEEREKLMEFYERVSGARMHSAYIRPGGVSLDLPLGLLDDIYEWASQYSERLDEVEDMLTGNRIWLQRTKDIGVVSAEDALNMGFSGVMLRGSGIKWDLRKVAPYDAYDLVEFDVPVGINGDCYDRYCIRVEEMRQSLRIIHQCLNQMPPGEVRCDDAKVVPPRRAEMKSSMEALIHHFKLYTQGFQVPPGATYTAIEAPKGEFGVYLVSDGSSIPYRCKIKAPGFAHLAALKHIGPKHFLADIVAIIGTLDVHWSFGSP</sequence>
<dbReference type="InterPro" id="IPR014029">
    <property type="entry name" value="NADH_UbQ_OxRdtase_49kDa_CS"/>
</dbReference>
<reference evidence="9" key="2">
    <citation type="journal article" date="2023" name="Commun. Biol.">
        <title>Intrasexual cuticular hydrocarbon dimorphism in a wasp sheds light on hydrocarbon biosynthesis genes in Hymenoptera.</title>
        <authorList>
            <person name="Moris V.C."/>
            <person name="Podsiadlowski L."/>
            <person name="Martin S."/>
            <person name="Oeyen J.P."/>
            <person name="Donath A."/>
            <person name="Petersen M."/>
            <person name="Wilbrandt J."/>
            <person name="Misof B."/>
            <person name="Liedtke D."/>
            <person name="Thamm M."/>
            <person name="Scheiner R."/>
            <person name="Schmitt T."/>
            <person name="Niehuis O."/>
        </authorList>
    </citation>
    <scope>NUCLEOTIDE SEQUENCE</scope>
    <source>
        <strain evidence="9">GBR_01_08_01A</strain>
    </source>
</reference>
<dbReference type="PANTHER" id="PTHR11993">
    <property type="entry name" value="NADH-UBIQUINONE OXIDOREDUCTASE 49 KDA SUBUNIT"/>
    <property type="match status" value="1"/>
</dbReference>
<dbReference type="Gene3D" id="1.10.645.10">
    <property type="entry name" value="Cytochrome-c3 Hydrogenase, chain B"/>
    <property type="match status" value="1"/>
</dbReference>
<dbReference type="NCBIfam" id="TIGR01962">
    <property type="entry name" value="NuoD"/>
    <property type="match status" value="1"/>
</dbReference>
<dbReference type="GO" id="GO:0016651">
    <property type="term" value="F:oxidoreductase activity, acting on NAD(P)H"/>
    <property type="evidence" value="ECO:0007669"/>
    <property type="project" value="InterPro"/>
</dbReference>
<comment type="caution">
    <text evidence="9">The sequence shown here is derived from an EMBL/GenBank/DDBJ whole genome shotgun (WGS) entry which is preliminary data.</text>
</comment>
<feature type="domain" description="NADH-quinone oxidoreductase subunit D" evidence="8">
    <location>
        <begin position="198"/>
        <end position="461"/>
    </location>
</feature>
<comment type="similarity">
    <text evidence="1 7">Belongs to the complex I 49 kDa subunit family.</text>
</comment>
<evidence type="ECO:0000259" key="8">
    <source>
        <dbReference type="Pfam" id="PF00346"/>
    </source>
</evidence>
<organism evidence="9 10">
    <name type="scientific">Odynerus spinipes</name>
    <dbReference type="NCBI Taxonomy" id="1348599"/>
    <lineage>
        <taxon>Eukaryota</taxon>
        <taxon>Metazoa</taxon>
        <taxon>Ecdysozoa</taxon>
        <taxon>Arthropoda</taxon>
        <taxon>Hexapoda</taxon>
        <taxon>Insecta</taxon>
        <taxon>Pterygota</taxon>
        <taxon>Neoptera</taxon>
        <taxon>Endopterygota</taxon>
        <taxon>Hymenoptera</taxon>
        <taxon>Apocrita</taxon>
        <taxon>Aculeata</taxon>
        <taxon>Vespoidea</taxon>
        <taxon>Vespidae</taxon>
        <taxon>Eumeninae</taxon>
        <taxon>Odynerus</taxon>
    </lineage>
</organism>
<dbReference type="GO" id="GO:0051287">
    <property type="term" value="F:NAD binding"/>
    <property type="evidence" value="ECO:0007669"/>
    <property type="project" value="InterPro"/>
</dbReference>
<dbReference type="PANTHER" id="PTHR11993:SF10">
    <property type="entry name" value="NADH DEHYDROGENASE [UBIQUINONE] IRON-SULFUR PROTEIN 2, MITOCHONDRIAL"/>
    <property type="match status" value="1"/>
</dbReference>
<dbReference type="PROSITE" id="PS00535">
    <property type="entry name" value="COMPLEX1_49K"/>
    <property type="match status" value="1"/>
</dbReference>
<dbReference type="Proteomes" id="UP001258017">
    <property type="component" value="Unassembled WGS sequence"/>
</dbReference>
<name>A0AAD9RPJ4_9HYME</name>
<dbReference type="NCBIfam" id="NF004739">
    <property type="entry name" value="PRK06075.1"/>
    <property type="match status" value="1"/>
</dbReference>
<protein>
    <recommendedName>
        <fullName evidence="5">Complex I-49kD</fullName>
    </recommendedName>
    <alternativeName>
        <fullName evidence="6">NADH-ubiquinone oxidoreductase 49 kDa subunit</fullName>
    </alternativeName>
</protein>
<accession>A0AAD9RPJ4</accession>
<proteinExistence type="inferred from homology"/>
<evidence type="ECO:0000256" key="4">
    <source>
        <dbReference type="ARBA" id="ARBA00023027"/>
    </source>
</evidence>
<keyword evidence="2 7" id="KW-0813">Transport</keyword>
<dbReference type="InterPro" id="IPR022885">
    <property type="entry name" value="NDH1_su_D/H"/>
</dbReference>
<evidence type="ECO:0000313" key="10">
    <source>
        <dbReference type="Proteomes" id="UP001258017"/>
    </source>
</evidence>